<evidence type="ECO:0000256" key="8">
    <source>
        <dbReference type="ARBA" id="ARBA00068882"/>
    </source>
</evidence>
<gene>
    <name evidence="12" type="ORF">BJF92_06795</name>
</gene>
<keyword evidence="3" id="KW-0813">Transport</keyword>
<name>A0A1Q9AP79_9HYPH</name>
<dbReference type="NCBIfam" id="TIGR01297">
    <property type="entry name" value="CDF"/>
    <property type="match status" value="1"/>
</dbReference>
<dbReference type="Pfam" id="PF01545">
    <property type="entry name" value="Cation_efflux"/>
    <property type="match status" value="1"/>
</dbReference>
<comment type="caution">
    <text evidence="12">The sequence shown here is derived from an EMBL/GenBank/DDBJ whole genome shotgun (WGS) entry which is preliminary data.</text>
</comment>
<dbReference type="SUPFAM" id="SSF160240">
    <property type="entry name" value="Cation efflux protein cytoplasmic domain-like"/>
    <property type="match status" value="1"/>
</dbReference>
<dbReference type="OrthoDB" id="9806522at2"/>
<dbReference type="InterPro" id="IPR036837">
    <property type="entry name" value="Cation_efflux_CTD_sf"/>
</dbReference>
<feature type="transmembrane region" description="Helical" evidence="9">
    <location>
        <begin position="114"/>
        <end position="134"/>
    </location>
</feature>
<keyword evidence="5 9" id="KW-0812">Transmembrane</keyword>
<accession>A0A1Q9AP79</accession>
<evidence type="ECO:0000313" key="13">
    <source>
        <dbReference type="Proteomes" id="UP000186143"/>
    </source>
</evidence>
<evidence type="ECO:0000256" key="9">
    <source>
        <dbReference type="SAM" id="Phobius"/>
    </source>
</evidence>
<feature type="transmembrane region" description="Helical" evidence="9">
    <location>
        <begin position="80"/>
        <end position="102"/>
    </location>
</feature>
<dbReference type="AlphaFoldDB" id="A0A1Q9AP79"/>
<reference evidence="12 13" key="1">
    <citation type="submission" date="2016-09" db="EMBL/GenBank/DDBJ databases">
        <title>Rhizobium sp. nov., a novel species isolated from the rice rhizosphere.</title>
        <authorList>
            <person name="Zhao J."/>
            <person name="Zhang X."/>
        </authorList>
    </citation>
    <scope>NUCLEOTIDE SEQUENCE [LARGE SCALE GENOMIC DNA]</scope>
    <source>
        <strain evidence="12 13">MH17</strain>
    </source>
</reference>
<comment type="similarity">
    <text evidence="2">Belongs to the cation diffusion facilitator (CDF) transporter (TC 2.A.4) family.</text>
</comment>
<dbReference type="PANTHER" id="PTHR43840:SF15">
    <property type="entry name" value="MITOCHONDRIAL METAL TRANSPORTER 1-RELATED"/>
    <property type="match status" value="1"/>
</dbReference>
<dbReference type="EMBL" id="MKIO01000019">
    <property type="protein sequence ID" value="OLP57226.1"/>
    <property type="molecule type" value="Genomic_DNA"/>
</dbReference>
<evidence type="ECO:0000259" key="11">
    <source>
        <dbReference type="Pfam" id="PF16916"/>
    </source>
</evidence>
<dbReference type="GO" id="GO:0006882">
    <property type="term" value="P:intracellular zinc ion homeostasis"/>
    <property type="evidence" value="ECO:0007669"/>
    <property type="project" value="TreeGrafter"/>
</dbReference>
<feature type="domain" description="Cation efflux protein cytoplasmic" evidence="11">
    <location>
        <begin position="212"/>
        <end position="289"/>
    </location>
</feature>
<dbReference type="InterPro" id="IPR027469">
    <property type="entry name" value="Cation_efflux_TMD_sf"/>
</dbReference>
<sequence>MDAVNAARVRRLAFWGIPLSIGVLGLKLLAWWVTGSVALLSDGLESIVNVVAAVIAFVVVSYAAKPADASHPFGHHKAEYFSAVIEGVLIVVAALMIVYEAAPAVFDPKLPEAPLLGLAINAVAGVINAVWASVLMRAAKALRSPALEADGHHILSDVVTSGGVLIGLALAFLTGYAVLDPLLAVLVACNILMQGSKVISRSVDGLMDRAVPEDEEAAIKAAIAAHAAGSLGVHDLKTRQGGSVIFIDFHLVVPAEMTVGAAHEICDRIEDAIRAVHATAKIAIHVEPESEEAHGVRVKLTGGRKP</sequence>
<dbReference type="InterPro" id="IPR050291">
    <property type="entry name" value="CDF_Transporter"/>
</dbReference>
<dbReference type="GO" id="GO:0015341">
    <property type="term" value="F:zinc efflux antiporter activity"/>
    <property type="evidence" value="ECO:0007669"/>
    <property type="project" value="TreeGrafter"/>
</dbReference>
<dbReference type="STRING" id="1672749.BJF92_06795"/>
<evidence type="ECO:0000259" key="10">
    <source>
        <dbReference type="Pfam" id="PF01545"/>
    </source>
</evidence>
<dbReference type="Proteomes" id="UP000186143">
    <property type="component" value="Unassembled WGS sequence"/>
</dbReference>
<evidence type="ECO:0000256" key="7">
    <source>
        <dbReference type="ARBA" id="ARBA00023136"/>
    </source>
</evidence>
<keyword evidence="7 9" id="KW-0472">Membrane</keyword>
<dbReference type="InterPro" id="IPR058533">
    <property type="entry name" value="Cation_efflux_TM"/>
</dbReference>
<comment type="subcellular location">
    <subcellularLocation>
        <location evidence="1">Cell membrane</location>
        <topology evidence="1">Multi-pass membrane protein</topology>
    </subcellularLocation>
</comment>
<evidence type="ECO:0000313" key="12">
    <source>
        <dbReference type="EMBL" id="OLP57226.1"/>
    </source>
</evidence>
<dbReference type="Gene3D" id="3.30.70.1350">
    <property type="entry name" value="Cation efflux protein, cytoplasmic domain"/>
    <property type="match status" value="1"/>
</dbReference>
<feature type="transmembrane region" description="Helical" evidence="9">
    <location>
        <begin position="46"/>
        <end position="64"/>
    </location>
</feature>
<organism evidence="12 13">
    <name type="scientific">Xaviernesmea rhizosphaerae</name>
    <dbReference type="NCBI Taxonomy" id="1672749"/>
    <lineage>
        <taxon>Bacteria</taxon>
        <taxon>Pseudomonadati</taxon>
        <taxon>Pseudomonadota</taxon>
        <taxon>Alphaproteobacteria</taxon>
        <taxon>Hyphomicrobiales</taxon>
        <taxon>Rhizobiaceae</taxon>
        <taxon>Rhizobium/Agrobacterium group</taxon>
        <taxon>Xaviernesmea</taxon>
    </lineage>
</organism>
<dbReference type="PANTHER" id="PTHR43840">
    <property type="entry name" value="MITOCHONDRIAL METAL TRANSPORTER 1-RELATED"/>
    <property type="match status" value="1"/>
</dbReference>
<evidence type="ECO:0000256" key="6">
    <source>
        <dbReference type="ARBA" id="ARBA00022989"/>
    </source>
</evidence>
<keyword evidence="4" id="KW-1003">Cell membrane</keyword>
<evidence type="ECO:0000256" key="5">
    <source>
        <dbReference type="ARBA" id="ARBA00022692"/>
    </source>
</evidence>
<dbReference type="GO" id="GO:0005886">
    <property type="term" value="C:plasma membrane"/>
    <property type="evidence" value="ECO:0007669"/>
    <property type="project" value="UniProtKB-SubCell"/>
</dbReference>
<feature type="domain" description="Cation efflux protein transmembrane" evidence="10">
    <location>
        <begin position="19"/>
        <end position="207"/>
    </location>
</feature>
<feature type="transmembrane region" description="Helical" evidence="9">
    <location>
        <begin position="154"/>
        <end position="176"/>
    </location>
</feature>
<dbReference type="Pfam" id="PF16916">
    <property type="entry name" value="ZT_dimer"/>
    <property type="match status" value="1"/>
</dbReference>
<dbReference type="GO" id="GO:0015086">
    <property type="term" value="F:cadmium ion transmembrane transporter activity"/>
    <property type="evidence" value="ECO:0007669"/>
    <property type="project" value="TreeGrafter"/>
</dbReference>
<dbReference type="Gene3D" id="1.20.1510.10">
    <property type="entry name" value="Cation efflux protein transmembrane domain"/>
    <property type="match status" value="1"/>
</dbReference>
<feature type="transmembrane region" description="Helical" evidence="9">
    <location>
        <begin position="12"/>
        <end position="34"/>
    </location>
</feature>
<evidence type="ECO:0000256" key="1">
    <source>
        <dbReference type="ARBA" id="ARBA00004651"/>
    </source>
</evidence>
<dbReference type="SUPFAM" id="SSF161111">
    <property type="entry name" value="Cation efflux protein transmembrane domain-like"/>
    <property type="match status" value="1"/>
</dbReference>
<evidence type="ECO:0000256" key="2">
    <source>
        <dbReference type="ARBA" id="ARBA00008114"/>
    </source>
</evidence>
<dbReference type="InterPro" id="IPR027470">
    <property type="entry name" value="Cation_efflux_CTD"/>
</dbReference>
<keyword evidence="6 9" id="KW-1133">Transmembrane helix</keyword>
<dbReference type="InterPro" id="IPR002524">
    <property type="entry name" value="Cation_efflux"/>
</dbReference>
<dbReference type="FunFam" id="3.30.70.1350:FF:000002">
    <property type="entry name" value="Ferrous-iron efflux pump FieF"/>
    <property type="match status" value="1"/>
</dbReference>
<dbReference type="RefSeq" id="WP_075633246.1">
    <property type="nucleotide sequence ID" value="NZ_MKIO01000019.1"/>
</dbReference>
<evidence type="ECO:0000256" key="3">
    <source>
        <dbReference type="ARBA" id="ARBA00022448"/>
    </source>
</evidence>
<proteinExistence type="inferred from homology"/>
<protein>
    <recommendedName>
        <fullName evidence="8">Protein p34</fullName>
    </recommendedName>
</protein>
<evidence type="ECO:0000256" key="4">
    <source>
        <dbReference type="ARBA" id="ARBA00022475"/>
    </source>
</evidence>
<dbReference type="GO" id="GO:0015093">
    <property type="term" value="F:ferrous iron transmembrane transporter activity"/>
    <property type="evidence" value="ECO:0007669"/>
    <property type="project" value="TreeGrafter"/>
</dbReference>